<gene>
    <name evidence="2" type="ORF">llap_17132</name>
</gene>
<dbReference type="PANTHER" id="PTHR43842">
    <property type="entry name" value="PROPIONYL-COA CARBOXYLASE BETA CHAIN"/>
    <property type="match status" value="1"/>
</dbReference>
<proteinExistence type="predicted"/>
<name>A0A2I0TFL3_LIMLA</name>
<dbReference type="InterPro" id="IPR034733">
    <property type="entry name" value="AcCoA_carboxyl_beta"/>
</dbReference>
<reference evidence="3" key="2">
    <citation type="submission" date="2017-12" db="EMBL/GenBank/DDBJ databases">
        <title>Genome sequence of the Bar-tailed Godwit (Limosa lapponica baueri).</title>
        <authorList>
            <person name="Lima N.C.B."/>
            <person name="Parody-Merino A.M."/>
            <person name="Battley P.F."/>
            <person name="Fidler A.E."/>
            <person name="Prosdocimi F."/>
        </authorList>
    </citation>
    <scope>NUCLEOTIDE SEQUENCE [LARGE SCALE GENOMIC DNA]</scope>
</reference>
<dbReference type="EMBL" id="KZ511125">
    <property type="protein sequence ID" value="PKU32565.1"/>
    <property type="molecule type" value="Genomic_DNA"/>
</dbReference>
<dbReference type="InterPro" id="IPR051047">
    <property type="entry name" value="AccD/PCCB"/>
</dbReference>
<accession>A0A2I0TFL3</accession>
<dbReference type="Pfam" id="PF01039">
    <property type="entry name" value="Carboxyl_trans"/>
    <property type="match status" value="1"/>
</dbReference>
<keyword evidence="3" id="KW-1185">Reference proteome</keyword>
<dbReference type="Gene3D" id="3.90.226.10">
    <property type="entry name" value="2-enoyl-CoA Hydratase, Chain A, domain 1"/>
    <property type="match status" value="1"/>
</dbReference>
<dbReference type="AlphaFoldDB" id="A0A2I0TFL3"/>
<protein>
    <submittedName>
        <fullName evidence="2">Propionyl-carboxylase beta mitochondrial</fullName>
    </submittedName>
</protein>
<dbReference type="SUPFAM" id="SSF52096">
    <property type="entry name" value="ClpP/crotonase"/>
    <property type="match status" value="1"/>
</dbReference>
<evidence type="ECO:0000259" key="1">
    <source>
        <dbReference type="Pfam" id="PF01039"/>
    </source>
</evidence>
<reference evidence="3" key="1">
    <citation type="submission" date="2017-11" db="EMBL/GenBank/DDBJ databases">
        <authorList>
            <person name="Lima N.C."/>
            <person name="Parody-Merino A.M."/>
            <person name="Battley P.F."/>
            <person name="Fidler A.E."/>
            <person name="Prosdocimi F."/>
        </authorList>
    </citation>
    <scope>NUCLEOTIDE SEQUENCE [LARGE SCALE GENOMIC DNA]</scope>
</reference>
<dbReference type="PANTHER" id="PTHR43842:SF2">
    <property type="entry name" value="PROPIONYL-COA CARBOXYLASE BETA CHAIN, MITOCHONDRIAL"/>
    <property type="match status" value="1"/>
</dbReference>
<evidence type="ECO:0000313" key="2">
    <source>
        <dbReference type="EMBL" id="PKU32565.1"/>
    </source>
</evidence>
<dbReference type="InterPro" id="IPR029045">
    <property type="entry name" value="ClpP/crotonase-like_dom_sf"/>
</dbReference>
<feature type="domain" description="Acetyl-coenzyme A carboxylase carboxyl transferase subunit beta" evidence="1">
    <location>
        <begin position="23"/>
        <end position="85"/>
    </location>
</feature>
<evidence type="ECO:0000313" key="3">
    <source>
        <dbReference type="Proteomes" id="UP000233556"/>
    </source>
</evidence>
<dbReference type="OrthoDB" id="439921at2759"/>
<dbReference type="GO" id="GO:0004658">
    <property type="term" value="F:propionyl-CoA carboxylase activity"/>
    <property type="evidence" value="ECO:0007669"/>
    <property type="project" value="TreeGrafter"/>
</dbReference>
<sequence>MLVSFFIRRSNIEHGGLSLELLGKLTARERILLLLDPDSFDEYDMFVEHRCSDFGMDSNKNKYPGDSVVTGRGRINGRLAYVFSQMVGSSVLGHKVAFVQFAIMAKMIVAL</sequence>
<organism evidence="2 3">
    <name type="scientific">Limosa lapponica baueri</name>
    <dbReference type="NCBI Taxonomy" id="1758121"/>
    <lineage>
        <taxon>Eukaryota</taxon>
        <taxon>Metazoa</taxon>
        <taxon>Chordata</taxon>
        <taxon>Craniata</taxon>
        <taxon>Vertebrata</taxon>
        <taxon>Euteleostomi</taxon>
        <taxon>Archelosauria</taxon>
        <taxon>Archosauria</taxon>
        <taxon>Dinosauria</taxon>
        <taxon>Saurischia</taxon>
        <taxon>Theropoda</taxon>
        <taxon>Coelurosauria</taxon>
        <taxon>Aves</taxon>
        <taxon>Neognathae</taxon>
        <taxon>Neoaves</taxon>
        <taxon>Charadriiformes</taxon>
        <taxon>Scolopacidae</taxon>
        <taxon>Limosa</taxon>
    </lineage>
</organism>
<dbReference type="Proteomes" id="UP000233556">
    <property type="component" value="Unassembled WGS sequence"/>
</dbReference>
<dbReference type="GO" id="GO:0005739">
    <property type="term" value="C:mitochondrion"/>
    <property type="evidence" value="ECO:0007669"/>
    <property type="project" value="TreeGrafter"/>
</dbReference>